<dbReference type="Pfam" id="PF06271">
    <property type="entry name" value="RDD"/>
    <property type="match status" value="1"/>
</dbReference>
<dbReference type="GO" id="GO:0005886">
    <property type="term" value="C:plasma membrane"/>
    <property type="evidence" value="ECO:0007669"/>
    <property type="project" value="UniProtKB-SubCell"/>
</dbReference>
<evidence type="ECO:0000256" key="4">
    <source>
        <dbReference type="ARBA" id="ARBA00022989"/>
    </source>
</evidence>
<feature type="transmembrane region" description="Helical" evidence="6">
    <location>
        <begin position="20"/>
        <end position="41"/>
    </location>
</feature>
<proteinExistence type="predicted"/>
<evidence type="ECO:0000313" key="8">
    <source>
        <dbReference type="EMBL" id="VAW82073.1"/>
    </source>
</evidence>
<organism evidence="8">
    <name type="scientific">hydrothermal vent metagenome</name>
    <dbReference type="NCBI Taxonomy" id="652676"/>
    <lineage>
        <taxon>unclassified sequences</taxon>
        <taxon>metagenomes</taxon>
        <taxon>ecological metagenomes</taxon>
    </lineage>
</organism>
<dbReference type="InterPro" id="IPR010432">
    <property type="entry name" value="RDD"/>
</dbReference>
<evidence type="ECO:0000256" key="6">
    <source>
        <dbReference type="SAM" id="Phobius"/>
    </source>
</evidence>
<evidence type="ECO:0000256" key="3">
    <source>
        <dbReference type="ARBA" id="ARBA00022692"/>
    </source>
</evidence>
<dbReference type="PANTHER" id="PTHR36115:SF10">
    <property type="entry name" value="RDD DOMAIN-CONTAINING PROTEIN"/>
    <property type="match status" value="1"/>
</dbReference>
<dbReference type="PANTHER" id="PTHR36115">
    <property type="entry name" value="PROLINE-RICH ANTIGEN HOMOLOG-RELATED"/>
    <property type="match status" value="1"/>
</dbReference>
<dbReference type="EMBL" id="UOFM01000446">
    <property type="protein sequence ID" value="VAW82073.1"/>
    <property type="molecule type" value="Genomic_DNA"/>
</dbReference>
<keyword evidence="5 6" id="KW-0472">Membrane</keyword>
<feature type="transmembrane region" description="Helical" evidence="6">
    <location>
        <begin position="99"/>
        <end position="121"/>
    </location>
</feature>
<accession>A0A3B0Z1D7</accession>
<evidence type="ECO:0000256" key="2">
    <source>
        <dbReference type="ARBA" id="ARBA00022475"/>
    </source>
</evidence>
<evidence type="ECO:0000259" key="7">
    <source>
        <dbReference type="Pfam" id="PF06271"/>
    </source>
</evidence>
<reference evidence="8" key="1">
    <citation type="submission" date="2018-06" db="EMBL/GenBank/DDBJ databases">
        <authorList>
            <person name="Zhirakovskaya E."/>
        </authorList>
    </citation>
    <scope>NUCLEOTIDE SEQUENCE</scope>
</reference>
<gene>
    <name evidence="8" type="ORF">MNBD_GAMMA14-367</name>
</gene>
<dbReference type="AlphaFoldDB" id="A0A3B0Z1D7"/>
<comment type="subcellular location">
    <subcellularLocation>
        <location evidence="1">Cell membrane</location>
        <topology evidence="1">Multi-pass membrane protein</topology>
    </subcellularLocation>
</comment>
<feature type="transmembrane region" description="Helical" evidence="6">
    <location>
        <begin position="53"/>
        <end position="70"/>
    </location>
</feature>
<keyword evidence="3 6" id="KW-0812">Transmembrane</keyword>
<evidence type="ECO:0000256" key="5">
    <source>
        <dbReference type="ARBA" id="ARBA00023136"/>
    </source>
</evidence>
<evidence type="ECO:0000256" key="1">
    <source>
        <dbReference type="ARBA" id="ARBA00004651"/>
    </source>
</evidence>
<sequence length="147" mass="16893">MTDLADSPPPAGLLRRLAALLYDSLLLLAVLFIATAILLPLTDGVAFSHNPFLTTYLLFISFFFYSWFWMHGGQTLGMRSWKLQLRNINPGPITLWQALLRFMVAIPSLLLLGLGYLWMLIDRDKLTWHDRYSETRIVQLDKNPLGR</sequence>
<keyword evidence="2" id="KW-1003">Cell membrane</keyword>
<feature type="domain" description="RDD" evidence="7">
    <location>
        <begin position="11"/>
        <end position="133"/>
    </location>
</feature>
<dbReference type="InterPro" id="IPR051791">
    <property type="entry name" value="Pra-immunoreactive"/>
</dbReference>
<keyword evidence="4 6" id="KW-1133">Transmembrane helix</keyword>
<name>A0A3B0Z1D7_9ZZZZ</name>
<protein>
    <submittedName>
        <fullName evidence="8">FIG023103: Predicted transmembrane protein</fullName>
    </submittedName>
</protein>